<reference evidence="1 2" key="1">
    <citation type="submission" date="2018-04" db="EMBL/GenBank/DDBJ databases">
        <title>Adhaeribacter sp. HMF7616 genome sequencing and assembly.</title>
        <authorList>
            <person name="Kang H."/>
            <person name="Kang J."/>
            <person name="Cha I."/>
            <person name="Kim H."/>
            <person name="Joh K."/>
        </authorList>
    </citation>
    <scope>NUCLEOTIDE SEQUENCE [LARGE SCALE GENOMIC DNA]</scope>
    <source>
        <strain evidence="1 2">HMF7616</strain>
    </source>
</reference>
<protein>
    <submittedName>
        <fullName evidence="1">UPF0276 protein</fullName>
    </submittedName>
</protein>
<dbReference type="EMBL" id="QASA01000001">
    <property type="protein sequence ID" value="RDC64965.1"/>
    <property type="molecule type" value="Genomic_DNA"/>
</dbReference>
<dbReference type="Pfam" id="PF05114">
    <property type="entry name" value="MbnB_TglH_ChrH"/>
    <property type="match status" value="1"/>
</dbReference>
<organism evidence="1 2">
    <name type="scientific">Adhaeribacter pallidiroseus</name>
    <dbReference type="NCBI Taxonomy" id="2072847"/>
    <lineage>
        <taxon>Bacteria</taxon>
        <taxon>Pseudomonadati</taxon>
        <taxon>Bacteroidota</taxon>
        <taxon>Cytophagia</taxon>
        <taxon>Cytophagales</taxon>
        <taxon>Hymenobacteraceae</taxon>
        <taxon>Adhaeribacter</taxon>
    </lineage>
</organism>
<name>A0A369QMS1_9BACT</name>
<dbReference type="AlphaFoldDB" id="A0A369QMS1"/>
<sequence>MPEKVLAAVACNLDVDILAAALPLFAAGQVEAIEWSFDTLFRTPQMPDWFAELLQTYSQQNRLIGHGVYFSLFSGQWSVNQQNWLQHLRELSKLYTFDHITEHFGFMTGQNFHHGAPLPIPYSETTLAIGQDRLARIQDACQCPVGLENLAFSYSLDEVKQHGQFLEQLITPVNGFLILDLHNLYCQLHNFQASYNEIINLYPLDRVREIHVSGGSWESSAVEPDRKIRRDTHDEAVPEEVLELLAQIIEKCPNLKYVVLEQLGNALKSEKSKQLFYADFLKMEAILRQKNQKSRTNAGKTFLPAPFKLPEQPIEDQTLAAQQIYLSEILENAASAEEAIHLLQTSPLAHSDWQIETWEPYMIETAHNIARKWKK</sequence>
<dbReference type="PANTHER" id="PTHR42194:SF1">
    <property type="entry name" value="UPF0276 PROTEIN HI_1600"/>
    <property type="match status" value="1"/>
</dbReference>
<dbReference type="InterPro" id="IPR007801">
    <property type="entry name" value="MbnB/TglH/ChrH"/>
</dbReference>
<gene>
    <name evidence="1" type="ORF">AHMF7616_03587</name>
</gene>
<proteinExistence type="predicted"/>
<accession>A0A369QMS1</accession>
<dbReference type="PANTHER" id="PTHR42194">
    <property type="entry name" value="UPF0276 PROTEIN HI_1600"/>
    <property type="match status" value="1"/>
</dbReference>
<evidence type="ECO:0000313" key="2">
    <source>
        <dbReference type="Proteomes" id="UP000253919"/>
    </source>
</evidence>
<keyword evidence="2" id="KW-1185">Reference proteome</keyword>
<evidence type="ECO:0000313" key="1">
    <source>
        <dbReference type="EMBL" id="RDC64965.1"/>
    </source>
</evidence>
<dbReference type="RefSeq" id="WP_199474262.1">
    <property type="nucleotide sequence ID" value="NZ_QASA01000001.1"/>
</dbReference>
<dbReference type="Gene3D" id="3.20.20.150">
    <property type="entry name" value="Divalent-metal-dependent TIM barrel enzymes"/>
    <property type="match status" value="1"/>
</dbReference>
<dbReference type="Proteomes" id="UP000253919">
    <property type="component" value="Unassembled WGS sequence"/>
</dbReference>
<comment type="caution">
    <text evidence="1">The sequence shown here is derived from an EMBL/GenBank/DDBJ whole genome shotgun (WGS) entry which is preliminary data.</text>
</comment>